<protein>
    <submittedName>
        <fullName evidence="1">Uncharacterized protein</fullName>
    </submittedName>
</protein>
<comment type="caution">
    <text evidence="1">The sequence shown here is derived from an EMBL/GenBank/DDBJ whole genome shotgun (WGS) entry which is preliminary data.</text>
</comment>
<dbReference type="EMBL" id="JACJIP010000006">
    <property type="protein sequence ID" value="MBA9084944.1"/>
    <property type="molecule type" value="Genomic_DNA"/>
</dbReference>
<dbReference type="Proteomes" id="UP000567067">
    <property type="component" value="Unassembled WGS sequence"/>
</dbReference>
<gene>
    <name evidence="1" type="ORF">FHR92_001405</name>
</gene>
<dbReference type="AlphaFoldDB" id="A0A7W3SRW1"/>
<dbReference type="RefSeq" id="WP_182534905.1">
    <property type="nucleotide sequence ID" value="NZ_JACJIP010000006.1"/>
</dbReference>
<proteinExistence type="predicted"/>
<name>A0A7W3SRW1_9BACL</name>
<sequence>MLSMGMAYYEVPQKGFLKATGYKDIINPALDEIQQSMELHDIAREDFAKYLWDIEPYLAYLLVETKIPTDLVVLSLLDKELDIYDIFAIPLEALPEAADPKYGIVLLDDKSSANHQGVFFGNNFYYYNPSL</sequence>
<evidence type="ECO:0000313" key="1">
    <source>
        <dbReference type="EMBL" id="MBA9084944.1"/>
    </source>
</evidence>
<reference evidence="1 2" key="1">
    <citation type="submission" date="2020-08" db="EMBL/GenBank/DDBJ databases">
        <title>Genomic Encyclopedia of Type Strains, Phase III (KMG-III): the genomes of soil and plant-associated and newly described type strains.</title>
        <authorList>
            <person name="Whitman W."/>
        </authorList>
    </citation>
    <scope>NUCLEOTIDE SEQUENCE [LARGE SCALE GENOMIC DNA]</scope>
    <source>
        <strain evidence="1 2">CECT 8693</strain>
    </source>
</reference>
<keyword evidence="2" id="KW-1185">Reference proteome</keyword>
<organism evidence="1 2">
    <name type="scientific">Fontibacillus solani</name>
    <dbReference type="NCBI Taxonomy" id="1572857"/>
    <lineage>
        <taxon>Bacteria</taxon>
        <taxon>Bacillati</taxon>
        <taxon>Bacillota</taxon>
        <taxon>Bacilli</taxon>
        <taxon>Bacillales</taxon>
        <taxon>Paenibacillaceae</taxon>
        <taxon>Fontibacillus</taxon>
    </lineage>
</organism>
<evidence type="ECO:0000313" key="2">
    <source>
        <dbReference type="Proteomes" id="UP000567067"/>
    </source>
</evidence>
<accession>A0A7W3SRW1</accession>